<protein>
    <submittedName>
        <fullName evidence="1">Uncharacterized protein</fullName>
    </submittedName>
</protein>
<evidence type="ECO:0000313" key="1">
    <source>
        <dbReference type="EMBL" id="CAD8078369.1"/>
    </source>
</evidence>
<dbReference type="EMBL" id="CAJJDN010000037">
    <property type="protein sequence ID" value="CAD8078369.1"/>
    <property type="molecule type" value="Genomic_DNA"/>
</dbReference>
<organism evidence="1 2">
    <name type="scientific">Paramecium sonneborni</name>
    <dbReference type="NCBI Taxonomy" id="65129"/>
    <lineage>
        <taxon>Eukaryota</taxon>
        <taxon>Sar</taxon>
        <taxon>Alveolata</taxon>
        <taxon>Ciliophora</taxon>
        <taxon>Intramacronucleata</taxon>
        <taxon>Oligohymenophorea</taxon>
        <taxon>Peniculida</taxon>
        <taxon>Parameciidae</taxon>
        <taxon>Paramecium</taxon>
    </lineage>
</organism>
<keyword evidence="2" id="KW-1185">Reference proteome</keyword>
<reference evidence="1" key="1">
    <citation type="submission" date="2021-01" db="EMBL/GenBank/DDBJ databases">
        <authorList>
            <consortium name="Genoscope - CEA"/>
            <person name="William W."/>
        </authorList>
    </citation>
    <scope>NUCLEOTIDE SEQUENCE</scope>
</reference>
<comment type="caution">
    <text evidence="1">The sequence shown here is derived from an EMBL/GenBank/DDBJ whole genome shotgun (WGS) entry which is preliminary data.</text>
</comment>
<dbReference type="OrthoDB" id="10362606at2759"/>
<gene>
    <name evidence="1" type="ORF">PSON_ATCC_30995.1.T0370274</name>
</gene>
<dbReference type="Proteomes" id="UP000692954">
    <property type="component" value="Unassembled WGS sequence"/>
</dbReference>
<sequence>MAELQCTIICEELNKKFRVTLDYTKTPLDLMNEFQEQVIPNPDPNSQNPNSQNPNYLAFKFNTKTLDAYIPFKQQGVNNNDTIELIIIQKGGLSQ</sequence>
<dbReference type="AlphaFoldDB" id="A0A8S1MFU3"/>
<name>A0A8S1MFU3_9CILI</name>
<proteinExistence type="predicted"/>
<evidence type="ECO:0000313" key="2">
    <source>
        <dbReference type="Proteomes" id="UP000692954"/>
    </source>
</evidence>
<accession>A0A8S1MFU3</accession>